<feature type="chain" id="PRO_5026650998" evidence="1">
    <location>
        <begin position="23"/>
        <end position="101"/>
    </location>
</feature>
<evidence type="ECO:0000313" key="2">
    <source>
        <dbReference type="EMBL" id="NOV42853.1"/>
    </source>
</evidence>
<accession>A0A6M2D987</accession>
<dbReference type="AlphaFoldDB" id="A0A6M2D987"/>
<organism evidence="2">
    <name type="scientific">Rhipicephalus microplus</name>
    <name type="common">Cattle tick</name>
    <name type="synonym">Boophilus microplus</name>
    <dbReference type="NCBI Taxonomy" id="6941"/>
    <lineage>
        <taxon>Eukaryota</taxon>
        <taxon>Metazoa</taxon>
        <taxon>Ecdysozoa</taxon>
        <taxon>Arthropoda</taxon>
        <taxon>Chelicerata</taxon>
        <taxon>Arachnida</taxon>
        <taxon>Acari</taxon>
        <taxon>Parasitiformes</taxon>
        <taxon>Ixodida</taxon>
        <taxon>Ixodoidea</taxon>
        <taxon>Ixodidae</taxon>
        <taxon>Rhipicephalinae</taxon>
        <taxon>Rhipicephalus</taxon>
        <taxon>Boophilus</taxon>
    </lineage>
</organism>
<protein>
    <submittedName>
        <fullName evidence="2">Putative secreted protein salivary gland overexpressed</fullName>
    </submittedName>
</protein>
<name>A0A6M2D987_RHIMP</name>
<evidence type="ECO:0000256" key="1">
    <source>
        <dbReference type="SAM" id="SignalP"/>
    </source>
</evidence>
<reference evidence="2" key="1">
    <citation type="submission" date="2019-09" db="EMBL/GenBank/DDBJ databases">
        <title>Organ-specific transcriptomic study of the physiology of the cattle tick, Rhipicephalus microplus.</title>
        <authorList>
            <person name="Tirloni L."/>
            <person name="Braz G."/>
            <person name="Gandara A.C.P."/>
            <person name="Sabadin G.A."/>
            <person name="da Silva R.M."/>
            <person name="Guizzo M.G."/>
            <person name="Machado J.A."/>
            <person name="Costa E.P."/>
            <person name="Gomes H.F."/>
            <person name="Moraes J."/>
            <person name="Mota M.B.S."/>
            <person name="Mesquita R.D."/>
            <person name="Alvarenga P.H."/>
            <person name="Alves F."/>
            <person name="Seixas A."/>
            <person name="da Fonseca R.N."/>
            <person name="Fogaca A."/>
            <person name="Logullo C."/>
            <person name="Tanaka A."/>
            <person name="Daffre S."/>
            <person name="Termignoni C."/>
            <person name="Vaz I.S.Jr."/>
            <person name="Oliveira P.L."/>
            <person name="Ribeiro J.M."/>
        </authorList>
    </citation>
    <scope>NUCLEOTIDE SEQUENCE</scope>
    <source>
        <strain evidence="2">Porto Alegre</strain>
    </source>
</reference>
<sequence>MSLLWHLVPALLLSLLEQRCQRQFATQWCSSVARKVSVFVLQFVNFLSSSSAHCIIKASPMISQSTRSCAFCCHFIPANFLISSAHLTSDQASPLSHNSYR</sequence>
<dbReference type="EMBL" id="GHWJ01010116">
    <property type="protein sequence ID" value="NOV42853.1"/>
    <property type="molecule type" value="Transcribed_RNA"/>
</dbReference>
<keyword evidence="1" id="KW-0732">Signal</keyword>
<proteinExistence type="predicted"/>
<feature type="signal peptide" evidence="1">
    <location>
        <begin position="1"/>
        <end position="22"/>
    </location>
</feature>